<accession>A0A7S1JBZ8</accession>
<dbReference type="InterPro" id="IPR051218">
    <property type="entry name" value="Sec_MonoDiacylglyc_Lipase"/>
</dbReference>
<dbReference type="SUPFAM" id="SSF53474">
    <property type="entry name" value="alpha/beta-Hydrolases"/>
    <property type="match status" value="1"/>
</dbReference>
<dbReference type="AlphaFoldDB" id="A0A7S1JBZ8"/>
<protein>
    <recommendedName>
        <fullName evidence="1">Fungal lipase-type domain-containing protein</fullName>
    </recommendedName>
</protein>
<proteinExistence type="predicted"/>
<evidence type="ECO:0000259" key="1">
    <source>
        <dbReference type="Pfam" id="PF01764"/>
    </source>
</evidence>
<feature type="domain" description="Fungal lipase-type" evidence="1">
    <location>
        <begin position="88"/>
        <end position="215"/>
    </location>
</feature>
<dbReference type="GO" id="GO:0006629">
    <property type="term" value="P:lipid metabolic process"/>
    <property type="evidence" value="ECO:0007669"/>
    <property type="project" value="InterPro"/>
</dbReference>
<dbReference type="EMBL" id="HBGA01134498">
    <property type="protein sequence ID" value="CAD9038766.1"/>
    <property type="molecule type" value="Transcribed_RNA"/>
</dbReference>
<reference evidence="2" key="1">
    <citation type="submission" date="2021-01" db="EMBL/GenBank/DDBJ databases">
        <authorList>
            <person name="Corre E."/>
            <person name="Pelletier E."/>
            <person name="Niang G."/>
            <person name="Scheremetjew M."/>
            <person name="Finn R."/>
            <person name="Kale V."/>
            <person name="Holt S."/>
            <person name="Cochrane G."/>
            <person name="Meng A."/>
            <person name="Brown T."/>
            <person name="Cohen L."/>
        </authorList>
    </citation>
    <scope>NUCLEOTIDE SEQUENCE</scope>
    <source>
        <strain evidence="2">NIES-381</strain>
    </source>
</reference>
<gene>
    <name evidence="2" type="ORF">EGYM00392_LOCUS49928</name>
</gene>
<dbReference type="PANTHER" id="PTHR45856:SF24">
    <property type="entry name" value="FUNGAL LIPASE-LIKE DOMAIN-CONTAINING PROTEIN"/>
    <property type="match status" value="1"/>
</dbReference>
<sequence>MVSELVEHADMVYNVNSTEELFQAIRDKQFTVETDKGPQLKTWVWKNHYDPKSAQFFSKDSCAGCHLGLDTQFHFVKGTTEDGKPYGVLCFRGTSSKQDIAADADMVLVTAPDICPRGKIHRGFTNQLNPCLTHIDSFINSLDPSAMLYVTGHSLGGSLGTLATSYIANKHPKWIGNLRTYVFAAPRVGDRDACRWINSKVKHIFNVCEDGDPVPVGTLKSMGYDNVGTMLTRFAGSEWAVGIAPDAGTKEFWRVRNHKLGSPTPVGCNMNYRCDVPTMPDKLEDFANVGGEKALKGRCYRNCDPNAKCGRLSRRCVCKSGYYAGDGGQKCLKYPDGFVAKELP</sequence>
<dbReference type="CDD" id="cd00519">
    <property type="entry name" value="Lipase_3"/>
    <property type="match status" value="1"/>
</dbReference>
<evidence type="ECO:0000313" key="2">
    <source>
        <dbReference type="EMBL" id="CAD9038766.1"/>
    </source>
</evidence>
<dbReference type="InterPro" id="IPR002921">
    <property type="entry name" value="Fungal_lipase-type"/>
</dbReference>
<dbReference type="InterPro" id="IPR029058">
    <property type="entry name" value="AB_hydrolase_fold"/>
</dbReference>
<organism evidence="2">
    <name type="scientific">Eutreptiella gymnastica</name>
    <dbReference type="NCBI Taxonomy" id="73025"/>
    <lineage>
        <taxon>Eukaryota</taxon>
        <taxon>Discoba</taxon>
        <taxon>Euglenozoa</taxon>
        <taxon>Euglenida</taxon>
        <taxon>Spirocuta</taxon>
        <taxon>Euglenophyceae</taxon>
        <taxon>Eutreptiales</taxon>
        <taxon>Eutreptiaceae</taxon>
        <taxon>Eutreptiella</taxon>
    </lineage>
</organism>
<dbReference type="Gene3D" id="3.40.50.1820">
    <property type="entry name" value="alpha/beta hydrolase"/>
    <property type="match status" value="1"/>
</dbReference>
<dbReference type="PANTHER" id="PTHR45856">
    <property type="entry name" value="ALPHA/BETA-HYDROLASES SUPERFAMILY PROTEIN"/>
    <property type="match status" value="1"/>
</dbReference>
<name>A0A7S1JBZ8_9EUGL</name>
<dbReference type="Pfam" id="PF01764">
    <property type="entry name" value="Lipase_3"/>
    <property type="match status" value="1"/>
</dbReference>